<dbReference type="SUPFAM" id="SSF52540">
    <property type="entry name" value="P-loop containing nucleoside triphosphate hydrolases"/>
    <property type="match status" value="1"/>
</dbReference>
<feature type="domain" description="Protein CR006 P-loop" evidence="1">
    <location>
        <begin position="621"/>
        <end position="715"/>
    </location>
</feature>
<gene>
    <name evidence="2" type="ORF">FPZ52_17105</name>
</gene>
<keyword evidence="3" id="KW-1185">Reference proteome</keyword>
<dbReference type="KEGG" id="lit:FPZ52_17105"/>
<keyword evidence="2" id="KW-0614">Plasmid</keyword>
<reference evidence="2 3" key="1">
    <citation type="submission" date="2019-07" db="EMBL/GenBank/DDBJ databases">
        <title>Litoreibacter alkalisoli sp. nov., isolated from saline-alkaline soil.</title>
        <authorList>
            <person name="Wang S."/>
            <person name="Xu L."/>
            <person name="Xing Y.-T."/>
            <person name="Sun J.-Q."/>
        </authorList>
    </citation>
    <scope>NUCLEOTIDE SEQUENCE [LARGE SCALE GENOMIC DNA]</scope>
    <source>
        <strain evidence="2 3">LN3S51</strain>
        <plasmid evidence="2 3">unnamed4</plasmid>
    </source>
</reference>
<dbReference type="Proteomes" id="UP000318483">
    <property type="component" value="Plasmid unnamed4"/>
</dbReference>
<dbReference type="Gene3D" id="3.40.50.300">
    <property type="entry name" value="P-loop containing nucleotide triphosphate hydrolases"/>
    <property type="match status" value="2"/>
</dbReference>
<dbReference type="InterPro" id="IPR026866">
    <property type="entry name" value="CR006_AAA"/>
</dbReference>
<evidence type="ECO:0000313" key="2">
    <source>
        <dbReference type="EMBL" id="QDY71405.1"/>
    </source>
</evidence>
<dbReference type="InterPro" id="IPR027417">
    <property type="entry name" value="P-loop_NTPase"/>
</dbReference>
<accession>A0A5B8IAB2</accession>
<dbReference type="AlphaFoldDB" id="A0A5B8IAB2"/>
<dbReference type="GO" id="GO:0000731">
    <property type="term" value="P:DNA synthesis involved in DNA repair"/>
    <property type="evidence" value="ECO:0007669"/>
    <property type="project" value="TreeGrafter"/>
</dbReference>
<dbReference type="CDD" id="cd00267">
    <property type="entry name" value="ABC_ATPase"/>
    <property type="match status" value="1"/>
</dbReference>
<dbReference type="OrthoDB" id="9789562at2"/>
<dbReference type="EMBL" id="CP042265">
    <property type="protein sequence ID" value="QDY71405.1"/>
    <property type="molecule type" value="Genomic_DNA"/>
</dbReference>
<dbReference type="PANTHER" id="PTHR32182:SF22">
    <property type="entry name" value="ATP-DEPENDENT ENDONUCLEASE, OLD FAMILY-RELATED"/>
    <property type="match status" value="1"/>
</dbReference>
<dbReference type="RefSeq" id="WP_146366819.1">
    <property type="nucleotide sequence ID" value="NZ_CP042265.1"/>
</dbReference>
<dbReference type="GO" id="GO:0006302">
    <property type="term" value="P:double-strand break repair"/>
    <property type="evidence" value="ECO:0007669"/>
    <property type="project" value="TreeGrafter"/>
</dbReference>
<name>A0A5B8IAB2_9RHOB</name>
<evidence type="ECO:0000313" key="3">
    <source>
        <dbReference type="Proteomes" id="UP000318483"/>
    </source>
</evidence>
<dbReference type="Pfam" id="PF13166">
    <property type="entry name" value="AAA_13"/>
    <property type="match status" value="1"/>
</dbReference>
<evidence type="ECO:0000259" key="1">
    <source>
        <dbReference type="Pfam" id="PF13166"/>
    </source>
</evidence>
<dbReference type="PANTHER" id="PTHR32182">
    <property type="entry name" value="DNA REPLICATION AND REPAIR PROTEIN RECF"/>
    <property type="match status" value="1"/>
</dbReference>
<protein>
    <submittedName>
        <fullName evidence="2">AAA family ATPase</fullName>
    </submittedName>
</protein>
<sequence>MNQQSTEPSNEAEALAGILKWSVELPSWQRDALRRLCSQTKLEPTDIAALVDVSKGGSPAAPLNASHIRDPAASHAVVSLSALYGLSNVNALAPGERLSFGKTGLTVIYGDNGAGKSGYARVLKQLCRARSPKGDTILPNIYSGAGGLPTASIDFLIGGQKRNTTWAQGGAADPMLSAVSVFDSRTANVHVENTNDLAYTPLPLRILAGLAQACQDVKAELSVEIHKLQQQTPAILSKPECKPDTAVGKMIAGLSGKTKPEAIEKLAGLSPQEDAQLQSLIFDLASDPARSVRQLQAQKTRISAVIDQISKLAAAASDQNRASLREAHGRLRTARAAALTASVDLFAAEPLPEIGSDIWRALWEAARTYSREAAYTEEPFPVTDPDAHCVLCQQPLSEEAANRLSNFEAFVQDESKRREEEAAEAYGELLEQLSSHGFPMKDLPSLVTLIRDDFGKDELAENLRRQIIQMSWRLRAVLRTHTDEVLRALPPDVILMPEALLDVQDGIAKRIEGLEAEAGSPQRAALIIERDDLADRKWLGVVKADVLAQIKRCKAIEALKRISKDTATNKITTQSARIAQSLVTNRLRGRFATEVDKLGVAGLAIELQQAKTSAGVPFFQVRLINKPSEPVGKVLSEGEHRCVALAAFLAELSTTDAQSAIVFDDPVSSLDHLHRDRVAARLAEAGATRQVIVFTHDMAFLLLLDEACRATKDHDATPVAHRLISRGADNSGFCHQDPPASVMPLDKVMDGMKAHLANVKIHHQRGDQAKWLREVTSFQDQLRTCWERAVEEAVGPVIRRLSRKVDTTGLIKLTVLTDTDCVTMREAFGRCSALLHSQPGEINPRLPSYDLKQFNYIIEDEVGNIRISEEDDDFFVRFDDLHNMRSFLMCSKPEHFPNPICDHRFKFAGFTIKLSYRRNLLRDWQHFEELATRFVSCASPDFIKKFQ</sequence>
<geneLocation type="plasmid" evidence="2 3">
    <name>unnamed4</name>
</geneLocation>
<proteinExistence type="predicted"/>
<organism evidence="2 3">
    <name type="scientific">Qingshengfaniella alkalisoli</name>
    <dbReference type="NCBI Taxonomy" id="2599296"/>
    <lineage>
        <taxon>Bacteria</taxon>
        <taxon>Pseudomonadati</taxon>
        <taxon>Pseudomonadota</taxon>
        <taxon>Alphaproteobacteria</taxon>
        <taxon>Rhodobacterales</taxon>
        <taxon>Paracoccaceae</taxon>
        <taxon>Qingshengfaniella</taxon>
    </lineage>
</organism>